<dbReference type="EMBL" id="BMKK01000011">
    <property type="protein sequence ID" value="GGD75445.1"/>
    <property type="molecule type" value="Genomic_DNA"/>
</dbReference>
<dbReference type="Pfam" id="PF08327">
    <property type="entry name" value="AHSA1"/>
    <property type="match status" value="1"/>
</dbReference>
<evidence type="ECO:0000256" key="1">
    <source>
        <dbReference type="ARBA" id="ARBA00006817"/>
    </source>
</evidence>
<evidence type="ECO:0000313" key="3">
    <source>
        <dbReference type="EMBL" id="GGD75445.1"/>
    </source>
</evidence>
<evidence type="ECO:0000259" key="2">
    <source>
        <dbReference type="Pfam" id="PF08327"/>
    </source>
</evidence>
<organism evidence="3 4">
    <name type="scientific">Emticicia aquatilis</name>
    <dbReference type="NCBI Taxonomy" id="1537369"/>
    <lineage>
        <taxon>Bacteria</taxon>
        <taxon>Pseudomonadati</taxon>
        <taxon>Bacteroidota</taxon>
        <taxon>Cytophagia</taxon>
        <taxon>Cytophagales</taxon>
        <taxon>Leadbetterellaceae</taxon>
        <taxon>Emticicia</taxon>
    </lineage>
</organism>
<protein>
    <recommendedName>
        <fullName evidence="2">Activator of Hsp90 ATPase homologue 1/2-like C-terminal domain-containing protein</fullName>
    </recommendedName>
</protein>
<accession>A0A916Z3S9</accession>
<dbReference type="Gene3D" id="3.30.530.20">
    <property type="match status" value="1"/>
</dbReference>
<dbReference type="InterPro" id="IPR013538">
    <property type="entry name" value="ASHA1/2-like_C"/>
</dbReference>
<proteinExistence type="inferred from homology"/>
<dbReference type="InterPro" id="IPR023393">
    <property type="entry name" value="START-like_dom_sf"/>
</dbReference>
<sequence>MKATNYSFEFTTEQDQAQIFSKLLDITAWWSGVYGETIIGESNKVGDEFTFEAGGGMHKSKQKLIELLPNQKIVWQVIDSNLSFLSNPSEWTNSKLIFELESQNNKTKVRFTHDGLTPSIECYEACSTGWSAYMKRFSEQMA</sequence>
<comment type="similarity">
    <text evidence="1">Belongs to the AHA1 family.</text>
</comment>
<dbReference type="Proteomes" id="UP000609064">
    <property type="component" value="Unassembled WGS sequence"/>
</dbReference>
<gene>
    <name evidence="3" type="ORF">GCM10011514_44210</name>
</gene>
<dbReference type="RefSeq" id="WP_188769518.1">
    <property type="nucleotide sequence ID" value="NZ_BMKK01000011.1"/>
</dbReference>
<evidence type="ECO:0000313" key="4">
    <source>
        <dbReference type="Proteomes" id="UP000609064"/>
    </source>
</evidence>
<name>A0A916Z3S9_9BACT</name>
<keyword evidence="4" id="KW-1185">Reference proteome</keyword>
<dbReference type="SUPFAM" id="SSF55961">
    <property type="entry name" value="Bet v1-like"/>
    <property type="match status" value="1"/>
</dbReference>
<dbReference type="CDD" id="cd07814">
    <property type="entry name" value="SRPBCC_CalC_Aha1-like"/>
    <property type="match status" value="1"/>
</dbReference>
<reference evidence="3" key="1">
    <citation type="journal article" date="2014" name="Int. J. Syst. Evol. Microbiol.">
        <title>Complete genome sequence of Corynebacterium casei LMG S-19264T (=DSM 44701T), isolated from a smear-ripened cheese.</title>
        <authorList>
            <consortium name="US DOE Joint Genome Institute (JGI-PGF)"/>
            <person name="Walter F."/>
            <person name="Albersmeier A."/>
            <person name="Kalinowski J."/>
            <person name="Ruckert C."/>
        </authorList>
    </citation>
    <scope>NUCLEOTIDE SEQUENCE</scope>
    <source>
        <strain evidence="3">CGMCC 1.15958</strain>
    </source>
</reference>
<comment type="caution">
    <text evidence="3">The sequence shown here is derived from an EMBL/GenBank/DDBJ whole genome shotgun (WGS) entry which is preliminary data.</text>
</comment>
<feature type="domain" description="Activator of Hsp90 ATPase homologue 1/2-like C-terminal" evidence="2">
    <location>
        <begin position="25"/>
        <end position="139"/>
    </location>
</feature>
<dbReference type="AlphaFoldDB" id="A0A916Z3S9"/>
<reference evidence="3" key="2">
    <citation type="submission" date="2020-09" db="EMBL/GenBank/DDBJ databases">
        <authorList>
            <person name="Sun Q."/>
            <person name="Zhou Y."/>
        </authorList>
    </citation>
    <scope>NUCLEOTIDE SEQUENCE</scope>
    <source>
        <strain evidence="3">CGMCC 1.15958</strain>
    </source>
</reference>